<name>A0A7S3EYN2_9EUKA</name>
<dbReference type="Pfam" id="PF10539">
    <property type="entry name" value="Dev_Cell_Death"/>
    <property type="match status" value="2"/>
</dbReference>
<dbReference type="PANTHER" id="PTHR46444:SF19">
    <property type="entry name" value="OS02G0745600 PROTEIN"/>
    <property type="match status" value="1"/>
</dbReference>
<feature type="domain" description="DCD" evidence="2">
    <location>
        <begin position="223"/>
        <end position="353"/>
    </location>
</feature>
<reference evidence="3" key="1">
    <citation type="submission" date="2021-01" db="EMBL/GenBank/DDBJ databases">
        <authorList>
            <person name="Corre E."/>
            <person name="Pelletier E."/>
            <person name="Niang G."/>
            <person name="Scheremetjew M."/>
            <person name="Finn R."/>
            <person name="Kale V."/>
            <person name="Holt S."/>
            <person name="Cochrane G."/>
            <person name="Meng A."/>
            <person name="Brown T."/>
            <person name="Cohen L."/>
        </authorList>
    </citation>
    <scope>NUCLEOTIDE SEQUENCE</scope>
    <source>
        <strain evidence="3">CCMP281</strain>
    </source>
</reference>
<accession>A0A7S3EYN2</accession>
<evidence type="ECO:0000256" key="1">
    <source>
        <dbReference type="SAM" id="MobiDB-lite"/>
    </source>
</evidence>
<feature type="compositionally biased region" description="Basic and acidic residues" evidence="1">
    <location>
        <begin position="432"/>
        <end position="443"/>
    </location>
</feature>
<evidence type="ECO:0000313" key="3">
    <source>
        <dbReference type="EMBL" id="CAE0116134.1"/>
    </source>
</evidence>
<feature type="domain" description="DCD" evidence="2">
    <location>
        <begin position="38"/>
        <end position="172"/>
    </location>
</feature>
<organism evidence="3">
    <name type="scientific">Haptolina ericina</name>
    <dbReference type="NCBI Taxonomy" id="156174"/>
    <lineage>
        <taxon>Eukaryota</taxon>
        <taxon>Haptista</taxon>
        <taxon>Haptophyta</taxon>
        <taxon>Prymnesiophyceae</taxon>
        <taxon>Prymnesiales</taxon>
        <taxon>Prymnesiaceae</taxon>
        <taxon>Haptolina</taxon>
    </lineage>
</organism>
<gene>
    <name evidence="3" type="ORF">HERI1096_LOCUS16819</name>
</gene>
<dbReference type="InterPro" id="IPR013989">
    <property type="entry name" value="Dev_and_cell_death_domain"/>
</dbReference>
<sequence>MPYTMPPMLPHLQQHRGPQQPPPPLHQPQMLPLPQQLQARGGVIFLCDPQTEDECLHRGLFGMPASQMQIVRQIAPEASLLYLFNVRTRLMSGIFRATSWPQLNLEPSAWGEGSAGSSRYPLQVRVRLETEHVLQVGEDSLRSLLEYRGSHNRFDLQLSNTQAEALARLFGQHGQLRQPVTAVGLGHVPYMPRIANLPGPLASMGERGSARGGGGGGGGGERQWKNGVIFICDPSTEQECISRRLLGLPKSQSSLLSKLGDSSYLFLFNVRSRQLLGIFQPEGPAGMDLEPNAWGGGRFPVQVRFRLASPSGVILSLPEAALGDVLRYRNATARFDLLLRAKALDKLVALFAQYGTPVSAGSSRDVPLAISQPHEIAWQPQQVAQSSAMPQLLPQLPPQPPLPPLPPAMPGDGLASLVSPASEPVSKGGRAAPEDRAGEERPSRPTASETYPQSAAAPQLEAILGGLTLDPPIG</sequence>
<protein>
    <recommendedName>
        <fullName evidence="2">DCD domain-containing protein</fullName>
    </recommendedName>
</protein>
<dbReference type="PROSITE" id="PS51222">
    <property type="entry name" value="DCD"/>
    <property type="match status" value="2"/>
</dbReference>
<dbReference type="SMART" id="SM00767">
    <property type="entry name" value="DCD"/>
    <property type="match status" value="2"/>
</dbReference>
<dbReference type="EMBL" id="HBHX01030198">
    <property type="protein sequence ID" value="CAE0116134.1"/>
    <property type="molecule type" value="Transcribed_RNA"/>
</dbReference>
<dbReference type="PANTHER" id="PTHR46444">
    <property type="entry name" value="DCD (DEVELOPMENT AND CELL DEATH) DOMAIN PROTEIN-RELATED"/>
    <property type="match status" value="1"/>
</dbReference>
<proteinExistence type="predicted"/>
<feature type="region of interest" description="Disordered" evidence="1">
    <location>
        <begin position="1"/>
        <end position="30"/>
    </location>
</feature>
<evidence type="ECO:0000259" key="2">
    <source>
        <dbReference type="PROSITE" id="PS51222"/>
    </source>
</evidence>
<dbReference type="AlphaFoldDB" id="A0A7S3EYN2"/>
<feature type="region of interest" description="Disordered" evidence="1">
    <location>
        <begin position="391"/>
        <end position="457"/>
    </location>
</feature>
<feature type="compositionally biased region" description="Pro residues" evidence="1">
    <location>
        <begin position="395"/>
        <end position="409"/>
    </location>
</feature>